<gene>
    <name evidence="2" type="ORF">NEZAVI_LOCUS2874</name>
</gene>
<evidence type="ECO:0000313" key="3">
    <source>
        <dbReference type="Proteomes" id="UP001152798"/>
    </source>
</evidence>
<proteinExistence type="predicted"/>
<reference evidence="2" key="1">
    <citation type="submission" date="2022-01" db="EMBL/GenBank/DDBJ databases">
        <authorList>
            <person name="King R."/>
        </authorList>
    </citation>
    <scope>NUCLEOTIDE SEQUENCE</scope>
</reference>
<keyword evidence="3" id="KW-1185">Reference proteome</keyword>
<name>A0A9P0E8K6_NEZVI</name>
<feature type="region of interest" description="Disordered" evidence="1">
    <location>
        <begin position="84"/>
        <end position="169"/>
    </location>
</feature>
<dbReference type="OrthoDB" id="8196075at2759"/>
<evidence type="ECO:0000313" key="2">
    <source>
        <dbReference type="EMBL" id="CAH1391960.1"/>
    </source>
</evidence>
<dbReference type="Proteomes" id="UP001152798">
    <property type="component" value="Chromosome 1"/>
</dbReference>
<sequence>MGSNKGRYFSTNNGCFIFQQKESFRMEQSPRMFCVVFAMSLVLASGQDAGSTLGDFVNQLTSLISQNGGIGSLVNAIRPPGQYPGQVLSGGDNGYGLYPSKPHNPSQYPEQYPEYAPQYPSQYPGYPPERPSPYPPSYPSEYPEDYRPGRPPYPQNYAPGYNPYRPQPGYPQQSFMAALDSITRHDELRCVPRLLCEVTSGGKPGYPSSNSNQQQTVKETITTLLTVLNFMDNNPLFVFGRAALLGAASRGNSAACLNAYPTCPKDPDRLVHYLNNHNGGFFRFFSGLPSQGRDQSVPPADEEARIQNKPGRALSFPSAVRPIEPQDYLPPSAHSSGDRFVFPDSSTRGGKQLHFPEEGDSYLGRPSYNPGSAYKPDYSPPQNLINFRDQRSVKFPAPMNFPKL</sequence>
<feature type="compositionally biased region" description="Low complexity" evidence="1">
    <location>
        <begin position="105"/>
        <end position="124"/>
    </location>
</feature>
<evidence type="ECO:0000256" key="1">
    <source>
        <dbReference type="SAM" id="MobiDB-lite"/>
    </source>
</evidence>
<dbReference type="AlphaFoldDB" id="A0A9P0E8K6"/>
<feature type="region of interest" description="Disordered" evidence="1">
    <location>
        <begin position="325"/>
        <end position="382"/>
    </location>
</feature>
<organism evidence="2 3">
    <name type="scientific">Nezara viridula</name>
    <name type="common">Southern green stink bug</name>
    <name type="synonym">Cimex viridulus</name>
    <dbReference type="NCBI Taxonomy" id="85310"/>
    <lineage>
        <taxon>Eukaryota</taxon>
        <taxon>Metazoa</taxon>
        <taxon>Ecdysozoa</taxon>
        <taxon>Arthropoda</taxon>
        <taxon>Hexapoda</taxon>
        <taxon>Insecta</taxon>
        <taxon>Pterygota</taxon>
        <taxon>Neoptera</taxon>
        <taxon>Paraneoptera</taxon>
        <taxon>Hemiptera</taxon>
        <taxon>Heteroptera</taxon>
        <taxon>Panheteroptera</taxon>
        <taxon>Pentatomomorpha</taxon>
        <taxon>Pentatomoidea</taxon>
        <taxon>Pentatomidae</taxon>
        <taxon>Pentatominae</taxon>
        <taxon>Nezara</taxon>
    </lineage>
</organism>
<accession>A0A9P0E8K6</accession>
<dbReference type="EMBL" id="OV725077">
    <property type="protein sequence ID" value="CAH1391960.1"/>
    <property type="molecule type" value="Genomic_DNA"/>
</dbReference>
<protein>
    <submittedName>
        <fullName evidence="2">Uncharacterized protein</fullName>
    </submittedName>
</protein>
<feature type="compositionally biased region" description="Pro residues" evidence="1">
    <location>
        <begin position="125"/>
        <end position="138"/>
    </location>
</feature>